<keyword evidence="1" id="KW-0328">Glycosyltransferase</keyword>
<reference evidence="4" key="1">
    <citation type="submission" date="2017-11" db="EMBL/GenBank/DDBJ databases">
        <authorList>
            <person name="Zhu W."/>
        </authorList>
    </citation>
    <scope>NUCLEOTIDE SEQUENCE [LARGE SCALE GENOMIC DNA]</scope>
    <source>
        <strain evidence="4">CAU 1051</strain>
    </source>
</reference>
<organism evidence="3 4">
    <name type="scientific">Oceanobacillus chungangensis</name>
    <dbReference type="NCBI Taxonomy" id="1229152"/>
    <lineage>
        <taxon>Bacteria</taxon>
        <taxon>Bacillati</taxon>
        <taxon>Bacillota</taxon>
        <taxon>Bacilli</taxon>
        <taxon>Bacillales</taxon>
        <taxon>Bacillaceae</taxon>
        <taxon>Oceanobacillus</taxon>
    </lineage>
</organism>
<evidence type="ECO:0000256" key="1">
    <source>
        <dbReference type="ARBA" id="ARBA00022676"/>
    </source>
</evidence>
<evidence type="ECO:0000313" key="4">
    <source>
        <dbReference type="Proteomes" id="UP000256520"/>
    </source>
</evidence>
<keyword evidence="4" id="KW-1185">Reference proteome</keyword>
<dbReference type="CDD" id="cd06533">
    <property type="entry name" value="Glyco_transf_WecG_TagA"/>
    <property type="match status" value="1"/>
</dbReference>
<evidence type="ECO:0000313" key="3">
    <source>
        <dbReference type="EMBL" id="RDW20600.1"/>
    </source>
</evidence>
<dbReference type="RefSeq" id="WP_115748712.1">
    <property type="nucleotide sequence ID" value="NZ_PIOD01000005.1"/>
</dbReference>
<dbReference type="AlphaFoldDB" id="A0A3D8PWS3"/>
<dbReference type="EMBL" id="PIOD01000005">
    <property type="protein sequence ID" value="RDW20600.1"/>
    <property type="molecule type" value="Genomic_DNA"/>
</dbReference>
<name>A0A3D8PWS3_9BACI</name>
<dbReference type="NCBIfam" id="TIGR00696">
    <property type="entry name" value="wecG_tagA_cpsF"/>
    <property type="match status" value="1"/>
</dbReference>
<dbReference type="Proteomes" id="UP000256520">
    <property type="component" value="Unassembled WGS sequence"/>
</dbReference>
<gene>
    <name evidence="3" type="ORF">CWR45_05020</name>
</gene>
<sequence>MENEIKIASINVNNLSKKNLLHYHLFSRLNLQQKCMVVLANSELLLETKENQAYKAVIEQADYVLPASKGLILAAKKRKKAFHEQIDSEELMIDLLKFAEVQGLSCYFLGGKDYINEKLILEIEKRFPKLSVVGHRHGTFDLNDPQIVKNVQEANADIVFVSLKGNRQEQWIANTFGSCNKGLFIGVGESFDILAGEMKRIPDQWRKLNLAWIYRILIKPSTIKNASKIQRIITQILLGKD</sequence>
<dbReference type="PANTHER" id="PTHR34136">
    <property type="match status" value="1"/>
</dbReference>
<proteinExistence type="predicted"/>
<accession>A0A3D8PWS3</accession>
<dbReference type="OrthoDB" id="9771846at2"/>
<dbReference type="InterPro" id="IPR004629">
    <property type="entry name" value="WecG_TagA_CpsF"/>
</dbReference>
<keyword evidence="2 3" id="KW-0808">Transferase</keyword>
<protein>
    <submittedName>
        <fullName evidence="3">Glycosyltransferase</fullName>
    </submittedName>
</protein>
<dbReference type="Pfam" id="PF03808">
    <property type="entry name" value="Glyco_tran_WecG"/>
    <property type="match status" value="1"/>
</dbReference>
<dbReference type="PANTHER" id="PTHR34136:SF1">
    <property type="entry name" value="UDP-N-ACETYL-D-MANNOSAMINURONIC ACID TRANSFERASE"/>
    <property type="match status" value="1"/>
</dbReference>
<dbReference type="GO" id="GO:0016758">
    <property type="term" value="F:hexosyltransferase activity"/>
    <property type="evidence" value="ECO:0007669"/>
    <property type="project" value="TreeGrafter"/>
</dbReference>
<evidence type="ECO:0000256" key="2">
    <source>
        <dbReference type="ARBA" id="ARBA00022679"/>
    </source>
</evidence>
<comment type="caution">
    <text evidence="3">The sequence shown here is derived from an EMBL/GenBank/DDBJ whole genome shotgun (WGS) entry which is preliminary data.</text>
</comment>